<dbReference type="RefSeq" id="XP_048131464.1">
    <property type="nucleotide sequence ID" value="XM_048275507.1"/>
</dbReference>
<keyword evidence="5" id="KW-0812">Transmembrane</keyword>
<keyword evidence="2" id="KW-0677">Repeat</keyword>
<evidence type="ECO:0000313" key="8">
    <source>
        <dbReference type="RefSeq" id="XP_048131464.1"/>
    </source>
</evidence>
<dbReference type="Gene3D" id="3.80.10.10">
    <property type="entry name" value="Ribonuclease Inhibitor"/>
    <property type="match status" value="1"/>
</dbReference>
<sequence length="835" mass="94219">MFHLSFGHSFAELVALILLPGLAFYLLNRKKASARRSEEDAGTGAPGSMPTPTEANSDGSSPSPTATTSGGFSSSSTETQSGGCSSSPTEINNGASSSSPTETNNGACSSLTATTGNRYEVFLSFRGPDTRYGFTDHLYHGLLNAGIDTFRDDDELCQGQDIRPALVAAITDSKILIPVFSESYGTSDWCLDELVQMMERKNNNGQIVLPVFYKVKPYDVGHQNGRFGDAFLEREGRLLKRGFDPTILENRKKALLEVSTLSGYEVDGYEANLVKSIVRNVLSELKRKFELDISENLVGIDSHVNHVMERVSKSRATLFVGIHGMGGIGKTTLAKVIYNKLSNQFEHRSFLADIRESWKRNGVHYLRNQLIYDILKRENEVHSENEGTKFISSKFKGKKVLVLLDDVDDVVRVKCLAGKRDWFSSGSMIIITTGNEKILKEVGVDYAYKHEEMDNDQALILFSQHAFRRHPPPRKFKDLTHEAVFIIGGLPLSLEVLGSLLCGEELALWRGTIDKLKKVPPKKVREKLRISYDVLEDEQKQIFLDIACFFISTDRRTASYMWDACRFFPGEGIEVLRFMSLIKIDDDHKLRMHDQLRDLGREIVREENQWPKNRSRLWDSEEIGKVLKQNKGTEKIQAIYPSKSSSEGSCKIATRDGAIYTDKQFKKLTRLRFLHMMEGAHLRGDVKDSVDELKWLQWENCPTNFEVDNFHATELVVLELPHSKINEAWEGWSSFKQIDSSIGGMKALLRFELRARESLTKLPAQIGELKALEQLLLNNTRVLSPLPESIVSLPKLEILDISCTSIKKLPNDIGRPRRLRVLRASHCENMEVEMP</sequence>
<evidence type="ECO:0000256" key="2">
    <source>
        <dbReference type="ARBA" id="ARBA00022737"/>
    </source>
</evidence>
<dbReference type="Gene3D" id="3.40.50.10140">
    <property type="entry name" value="Toll/interleukin-1 receptor homology (TIR) domain"/>
    <property type="match status" value="1"/>
</dbReference>
<feature type="compositionally biased region" description="Low complexity" evidence="4">
    <location>
        <begin position="57"/>
        <end position="87"/>
    </location>
</feature>
<feature type="transmembrane region" description="Helical" evidence="5">
    <location>
        <begin position="6"/>
        <end position="27"/>
    </location>
</feature>
<dbReference type="Gene3D" id="1.10.8.430">
    <property type="entry name" value="Helical domain of apoptotic protease-activating factors"/>
    <property type="match status" value="1"/>
</dbReference>
<feature type="domain" description="TIR" evidence="6">
    <location>
        <begin position="117"/>
        <end position="285"/>
    </location>
</feature>
<dbReference type="Gene3D" id="3.40.50.300">
    <property type="entry name" value="P-loop containing nucleotide triphosphate hydrolases"/>
    <property type="match status" value="1"/>
</dbReference>
<dbReference type="InterPro" id="IPR002182">
    <property type="entry name" value="NB-ARC"/>
</dbReference>
<dbReference type="PANTHER" id="PTHR11017:SF570">
    <property type="entry name" value="DISEASE RESISTANCE PROTEIN (TIR-NBS CLASS)-RELATED"/>
    <property type="match status" value="1"/>
</dbReference>
<dbReference type="InterPro" id="IPR000157">
    <property type="entry name" value="TIR_dom"/>
</dbReference>
<evidence type="ECO:0000313" key="7">
    <source>
        <dbReference type="Proteomes" id="UP000827889"/>
    </source>
</evidence>
<dbReference type="InterPro" id="IPR036390">
    <property type="entry name" value="WH_DNA-bd_sf"/>
</dbReference>
<feature type="compositionally biased region" description="Polar residues" evidence="4">
    <location>
        <begin position="88"/>
        <end position="109"/>
    </location>
</feature>
<keyword evidence="1" id="KW-0433">Leucine-rich repeat</keyword>
<dbReference type="PRINTS" id="PR00364">
    <property type="entry name" value="DISEASERSIST"/>
</dbReference>
<keyword evidence="3" id="KW-0611">Plant defense</keyword>
<proteinExistence type="predicted"/>
<evidence type="ECO:0000256" key="1">
    <source>
        <dbReference type="ARBA" id="ARBA00022614"/>
    </source>
</evidence>
<protein>
    <submittedName>
        <fullName evidence="8">Disease resistance protein RPV1-like</fullName>
    </submittedName>
</protein>
<reference evidence="8" key="1">
    <citation type="submission" date="2025-08" db="UniProtKB">
        <authorList>
            <consortium name="RefSeq"/>
        </authorList>
    </citation>
    <scope>IDENTIFICATION</scope>
    <source>
        <tissue evidence="8">Leaf</tissue>
    </source>
</reference>
<keyword evidence="7" id="KW-1185">Reference proteome</keyword>
<dbReference type="InterPro" id="IPR042197">
    <property type="entry name" value="Apaf_helical"/>
</dbReference>
<dbReference type="SUPFAM" id="SSF52200">
    <property type="entry name" value="Toll/Interleukin receptor TIR domain"/>
    <property type="match status" value="1"/>
</dbReference>
<organism evidence="7 8">
    <name type="scientific">Rhodamnia argentea</name>
    <dbReference type="NCBI Taxonomy" id="178133"/>
    <lineage>
        <taxon>Eukaryota</taxon>
        <taxon>Viridiplantae</taxon>
        <taxon>Streptophyta</taxon>
        <taxon>Embryophyta</taxon>
        <taxon>Tracheophyta</taxon>
        <taxon>Spermatophyta</taxon>
        <taxon>Magnoliopsida</taxon>
        <taxon>eudicotyledons</taxon>
        <taxon>Gunneridae</taxon>
        <taxon>Pentapetalae</taxon>
        <taxon>rosids</taxon>
        <taxon>malvids</taxon>
        <taxon>Myrtales</taxon>
        <taxon>Myrtaceae</taxon>
        <taxon>Myrtoideae</taxon>
        <taxon>Myrteae</taxon>
        <taxon>Australasian group</taxon>
        <taxon>Rhodamnia</taxon>
    </lineage>
</organism>
<dbReference type="InterPro" id="IPR058192">
    <property type="entry name" value="WHD_ROQ1-like"/>
</dbReference>
<dbReference type="GeneID" id="125314052"/>
<dbReference type="InterPro" id="IPR035897">
    <property type="entry name" value="Toll_tir_struct_dom_sf"/>
</dbReference>
<dbReference type="InterPro" id="IPR032675">
    <property type="entry name" value="LRR_dom_sf"/>
</dbReference>
<dbReference type="SMART" id="SM00255">
    <property type="entry name" value="TIR"/>
    <property type="match status" value="1"/>
</dbReference>
<dbReference type="SUPFAM" id="SSF52540">
    <property type="entry name" value="P-loop containing nucleoside triphosphate hydrolases"/>
    <property type="match status" value="1"/>
</dbReference>
<dbReference type="Pfam" id="PF00931">
    <property type="entry name" value="NB-ARC"/>
    <property type="match status" value="1"/>
</dbReference>
<dbReference type="PANTHER" id="PTHR11017">
    <property type="entry name" value="LEUCINE-RICH REPEAT-CONTAINING PROTEIN"/>
    <property type="match status" value="1"/>
</dbReference>
<dbReference type="SUPFAM" id="SSF52058">
    <property type="entry name" value="L domain-like"/>
    <property type="match status" value="1"/>
</dbReference>
<dbReference type="Proteomes" id="UP000827889">
    <property type="component" value="Chromosome 3"/>
</dbReference>
<dbReference type="InterPro" id="IPR027417">
    <property type="entry name" value="P-loop_NTPase"/>
</dbReference>
<evidence type="ECO:0000259" key="6">
    <source>
        <dbReference type="PROSITE" id="PS50104"/>
    </source>
</evidence>
<evidence type="ECO:0000256" key="3">
    <source>
        <dbReference type="ARBA" id="ARBA00022821"/>
    </source>
</evidence>
<name>A0ABM3H4E5_9MYRT</name>
<dbReference type="Pfam" id="PF01582">
    <property type="entry name" value="TIR"/>
    <property type="match status" value="1"/>
</dbReference>
<dbReference type="SUPFAM" id="SSF46785">
    <property type="entry name" value="Winged helix' DNA-binding domain"/>
    <property type="match status" value="1"/>
</dbReference>
<keyword evidence="5" id="KW-1133">Transmembrane helix</keyword>
<dbReference type="Pfam" id="PF23282">
    <property type="entry name" value="WHD_ROQ1"/>
    <property type="match status" value="1"/>
</dbReference>
<dbReference type="PROSITE" id="PS50104">
    <property type="entry name" value="TIR"/>
    <property type="match status" value="1"/>
</dbReference>
<feature type="region of interest" description="Disordered" evidence="4">
    <location>
        <begin position="34"/>
        <end position="109"/>
    </location>
</feature>
<keyword evidence="5" id="KW-0472">Membrane</keyword>
<evidence type="ECO:0000256" key="5">
    <source>
        <dbReference type="SAM" id="Phobius"/>
    </source>
</evidence>
<gene>
    <name evidence="8" type="primary">LOC125314052</name>
</gene>
<evidence type="ECO:0000256" key="4">
    <source>
        <dbReference type="SAM" id="MobiDB-lite"/>
    </source>
</evidence>
<accession>A0ABM3H4E5</accession>
<dbReference type="InterPro" id="IPR044974">
    <property type="entry name" value="Disease_R_plants"/>
</dbReference>